<reference evidence="1" key="1">
    <citation type="submission" date="2021-05" db="EMBL/GenBank/DDBJ databases">
        <authorList>
            <person name="Pan Q."/>
            <person name="Jouanno E."/>
            <person name="Zahm M."/>
            <person name="Klopp C."/>
            <person name="Cabau C."/>
            <person name="Louis A."/>
            <person name="Berthelot C."/>
            <person name="Parey E."/>
            <person name="Roest Crollius H."/>
            <person name="Montfort J."/>
            <person name="Robinson-Rechavi M."/>
            <person name="Bouchez O."/>
            <person name="Lampietro C."/>
            <person name="Lopez Roques C."/>
            <person name="Donnadieu C."/>
            <person name="Postlethwait J."/>
            <person name="Bobe J."/>
            <person name="Dillon D."/>
            <person name="Chandos A."/>
            <person name="von Hippel F."/>
            <person name="Guiguen Y."/>
        </authorList>
    </citation>
    <scope>NUCLEOTIDE SEQUENCE</scope>
    <source>
        <strain evidence="1">YG-Jan2019</strain>
    </source>
</reference>
<dbReference type="Proteomes" id="UP001157502">
    <property type="component" value="Chromosome 12"/>
</dbReference>
<evidence type="ECO:0000313" key="1">
    <source>
        <dbReference type="EMBL" id="KAJ8003802.1"/>
    </source>
</evidence>
<proteinExistence type="predicted"/>
<gene>
    <name evidence="1" type="ORF">DPEC_G00152190</name>
</gene>
<comment type="caution">
    <text evidence="1">The sequence shown here is derived from an EMBL/GenBank/DDBJ whole genome shotgun (WGS) entry which is preliminary data.</text>
</comment>
<protein>
    <submittedName>
        <fullName evidence="1">Uncharacterized protein</fullName>
    </submittedName>
</protein>
<keyword evidence="2" id="KW-1185">Reference proteome</keyword>
<dbReference type="EMBL" id="CM055739">
    <property type="protein sequence ID" value="KAJ8003802.1"/>
    <property type="molecule type" value="Genomic_DNA"/>
</dbReference>
<organism evidence="1 2">
    <name type="scientific">Dallia pectoralis</name>
    <name type="common">Alaska blackfish</name>
    <dbReference type="NCBI Taxonomy" id="75939"/>
    <lineage>
        <taxon>Eukaryota</taxon>
        <taxon>Metazoa</taxon>
        <taxon>Chordata</taxon>
        <taxon>Craniata</taxon>
        <taxon>Vertebrata</taxon>
        <taxon>Euteleostomi</taxon>
        <taxon>Actinopterygii</taxon>
        <taxon>Neopterygii</taxon>
        <taxon>Teleostei</taxon>
        <taxon>Protacanthopterygii</taxon>
        <taxon>Esociformes</taxon>
        <taxon>Umbridae</taxon>
        <taxon>Dallia</taxon>
    </lineage>
</organism>
<evidence type="ECO:0000313" key="2">
    <source>
        <dbReference type="Proteomes" id="UP001157502"/>
    </source>
</evidence>
<accession>A0ACC2GJT2</accession>
<name>A0ACC2GJT2_DALPE</name>
<sequence>MQWGGMLSVLWLIAKRKWKRDEQTAEGDDDTSRGVLGSVRRRRAPDEGVTRAGFREYALVICSVWLRRVERVKQPRPDCRALHPMAPGPWVTGTHYPCLLPPFPAMRSRRESAGTSIAV</sequence>